<reference evidence="8 9" key="1">
    <citation type="journal article" date="2018" name="G3 (Bethesda)">
        <title>Phylogenetic and Phylogenomic Definition of Rhizopus Species.</title>
        <authorList>
            <person name="Gryganskyi A.P."/>
            <person name="Golan J."/>
            <person name="Dolatabadi S."/>
            <person name="Mondo S."/>
            <person name="Robb S."/>
            <person name="Idnurm A."/>
            <person name="Muszewska A."/>
            <person name="Steczkiewicz K."/>
            <person name="Masonjones S."/>
            <person name="Liao H.L."/>
            <person name="Gajdeczka M.T."/>
            <person name="Anike F."/>
            <person name="Vuek A."/>
            <person name="Anishchenko I.M."/>
            <person name="Voigt K."/>
            <person name="de Hoog G.S."/>
            <person name="Smith M.E."/>
            <person name="Heitman J."/>
            <person name="Vilgalys R."/>
            <person name="Stajich J.E."/>
        </authorList>
    </citation>
    <scope>NUCLEOTIDE SEQUENCE [LARGE SCALE GENOMIC DNA]</scope>
    <source>
        <strain evidence="8 9">CBS 357.93</strain>
    </source>
</reference>
<dbReference type="InterPro" id="IPR050840">
    <property type="entry name" value="Adaptor_Complx_Large_Subunit"/>
</dbReference>
<keyword evidence="2" id="KW-0813">Transport</keyword>
<feature type="domain" description="AP-4 complex subunit epsilon-1 C-terminal" evidence="7">
    <location>
        <begin position="619"/>
        <end position="701"/>
    </location>
</feature>
<dbReference type="InterPro" id="IPR028269">
    <property type="entry name" value="AP4E1_C"/>
</dbReference>
<dbReference type="GO" id="GO:0030117">
    <property type="term" value="C:membrane coat"/>
    <property type="evidence" value="ECO:0007669"/>
    <property type="project" value="InterPro"/>
</dbReference>
<evidence type="ECO:0000256" key="2">
    <source>
        <dbReference type="ARBA" id="ARBA00022448"/>
    </source>
</evidence>
<proteinExistence type="predicted"/>
<dbReference type="EMBL" id="PJQL01000044">
    <property type="protein sequence ID" value="RCI00712.1"/>
    <property type="molecule type" value="Genomic_DNA"/>
</dbReference>
<dbReference type="SUPFAM" id="SSF48371">
    <property type="entry name" value="ARM repeat"/>
    <property type="match status" value="1"/>
</dbReference>
<evidence type="ECO:0000256" key="5">
    <source>
        <dbReference type="SAM" id="Phobius"/>
    </source>
</evidence>
<dbReference type="Pfam" id="PF14807">
    <property type="entry name" value="AP4E_app_platf"/>
    <property type="match status" value="1"/>
</dbReference>
<dbReference type="GO" id="GO:0006886">
    <property type="term" value="P:intracellular protein transport"/>
    <property type="evidence" value="ECO:0007669"/>
    <property type="project" value="InterPro"/>
</dbReference>
<organism evidence="8 9">
    <name type="scientific">Rhizopus azygosporus</name>
    <name type="common">Rhizopus microsporus var. azygosporus</name>
    <dbReference type="NCBI Taxonomy" id="86630"/>
    <lineage>
        <taxon>Eukaryota</taxon>
        <taxon>Fungi</taxon>
        <taxon>Fungi incertae sedis</taxon>
        <taxon>Mucoromycota</taxon>
        <taxon>Mucoromycotina</taxon>
        <taxon>Mucoromycetes</taxon>
        <taxon>Mucorales</taxon>
        <taxon>Mucorineae</taxon>
        <taxon>Rhizopodaceae</taxon>
        <taxon>Rhizopus</taxon>
    </lineage>
</organism>
<accession>A0A367KFW2</accession>
<dbReference type="InterPro" id="IPR016024">
    <property type="entry name" value="ARM-type_fold"/>
</dbReference>
<feature type="transmembrane region" description="Helical" evidence="5">
    <location>
        <begin position="7"/>
        <end position="27"/>
    </location>
</feature>
<dbReference type="PANTHER" id="PTHR22780">
    <property type="entry name" value="ADAPTIN, ALPHA/GAMMA/EPSILON"/>
    <property type="match status" value="1"/>
</dbReference>
<sequence length="716" mass="82272">MREYLIRLIHCFMLGYSVDFGVIYAIMATQSGESALDKRVGYLACTLLLEKDHELCIMMINTLQKDLKSQNELDQCAALNAICYLRHPEIADNVFDLVIKAATEVPKQAVRKKAIAALYFLYEAYGLSEEHIMPTLRQALNDPDQSVVFAALAVWKNILQTRAIEFVDLLPQFYTIHRYILDTKVHKSFAYHGVLAPWAQLDCLSIYESYARHEIGSDKDMFDIIMSCLKSVEKKVDAAFAIVLECTKLLGMMDPLSITAFSEEEEGIFDYLDPFLQSRNHNLRYLGLLGLSYLDSSLWKPDWLDGTLLGTIILEAADNDTIIQKALELLDRVMSLDTLKKISPSLLEALSRASNKSNLAYWFIGSLNNYHIDPDKWYIDTLMQVMRHAREQLDEDFVAIQCDTIKTVLNDEMTSISLKEAVADASSGLLRMAGSYSSSLIRLCFWVLGEYGYLSNKYTEIDRMKQIHRRMMKVEDDETHITGLIAVKQCMLRSQTWTSTLESLFKVYETSPVPEKAQLSRELLDWRKDDRFKKVVVEMEPLVYSTNPSRPSASVTRFPINKSDDEHIIKQYPQGLFQPSKQSSLYQMKLQHKVKCAPIPFLCNSRNNKQILIEMDLQSITTEEFGELWVNYEIEVKKKVQCSIQQCDKLAEKLSKSWSIDIVQVIGQEFIAFDPYQSAVLIHVYLMPLDQQFELTIRAKNDVNEITQFLSKRNIK</sequence>
<dbReference type="GO" id="GO:0012505">
    <property type="term" value="C:endomembrane system"/>
    <property type="evidence" value="ECO:0007669"/>
    <property type="project" value="UniProtKB-SubCell"/>
</dbReference>
<keyword evidence="4 5" id="KW-0472">Membrane</keyword>
<protein>
    <submittedName>
        <fullName evidence="8">AP-4 complex subunit epsilon-1</fullName>
    </submittedName>
</protein>
<gene>
    <name evidence="8" type="primary">AP4E1_1</name>
    <name evidence="8" type="ORF">CU097_002946</name>
</gene>
<keyword evidence="5" id="KW-0812">Transmembrane</keyword>
<dbReference type="STRING" id="86630.A0A367KFW2"/>
<dbReference type="Gene3D" id="1.25.10.10">
    <property type="entry name" value="Leucine-rich Repeat Variant"/>
    <property type="match status" value="1"/>
</dbReference>
<dbReference type="InterPro" id="IPR002553">
    <property type="entry name" value="Clathrin/coatomer_adapt-like_N"/>
</dbReference>
<comment type="caution">
    <text evidence="8">The sequence shown here is derived from an EMBL/GenBank/DDBJ whole genome shotgun (WGS) entry which is preliminary data.</text>
</comment>
<evidence type="ECO:0000313" key="8">
    <source>
        <dbReference type="EMBL" id="RCI00712.1"/>
    </source>
</evidence>
<dbReference type="AlphaFoldDB" id="A0A367KFW2"/>
<evidence type="ECO:0000313" key="9">
    <source>
        <dbReference type="Proteomes" id="UP000252139"/>
    </source>
</evidence>
<keyword evidence="5" id="KW-1133">Transmembrane helix</keyword>
<keyword evidence="9" id="KW-1185">Reference proteome</keyword>
<evidence type="ECO:0000256" key="4">
    <source>
        <dbReference type="ARBA" id="ARBA00023136"/>
    </source>
</evidence>
<keyword evidence="3" id="KW-0653">Protein transport</keyword>
<feature type="domain" description="Clathrin/coatomer adaptor adaptin-like N-terminal" evidence="6">
    <location>
        <begin position="2"/>
        <end position="494"/>
    </location>
</feature>
<name>A0A367KFW2_RHIAZ</name>
<evidence type="ECO:0000256" key="1">
    <source>
        <dbReference type="ARBA" id="ARBA00004308"/>
    </source>
</evidence>
<dbReference type="OrthoDB" id="29308at2759"/>
<comment type="subcellular location">
    <subcellularLocation>
        <location evidence="1">Endomembrane system</location>
    </subcellularLocation>
</comment>
<evidence type="ECO:0000259" key="6">
    <source>
        <dbReference type="Pfam" id="PF01602"/>
    </source>
</evidence>
<evidence type="ECO:0000256" key="3">
    <source>
        <dbReference type="ARBA" id="ARBA00022927"/>
    </source>
</evidence>
<dbReference type="Proteomes" id="UP000252139">
    <property type="component" value="Unassembled WGS sequence"/>
</dbReference>
<dbReference type="InterPro" id="IPR011989">
    <property type="entry name" value="ARM-like"/>
</dbReference>
<dbReference type="Pfam" id="PF01602">
    <property type="entry name" value="Adaptin_N"/>
    <property type="match status" value="1"/>
</dbReference>
<evidence type="ECO:0000259" key="7">
    <source>
        <dbReference type="Pfam" id="PF14807"/>
    </source>
</evidence>
<dbReference type="GO" id="GO:0016192">
    <property type="term" value="P:vesicle-mediated transport"/>
    <property type="evidence" value="ECO:0007669"/>
    <property type="project" value="InterPro"/>
</dbReference>